<dbReference type="Gene3D" id="3.40.50.1240">
    <property type="entry name" value="Phosphoglycerate mutase-like"/>
    <property type="match status" value="1"/>
</dbReference>
<reference evidence="2" key="1">
    <citation type="submission" date="2022-03" db="EMBL/GenBank/DDBJ databases">
        <authorList>
            <person name="Sayadi A."/>
        </authorList>
    </citation>
    <scope>NUCLEOTIDE SEQUENCE</scope>
</reference>
<proteinExistence type="predicted"/>
<dbReference type="InterPro" id="IPR029033">
    <property type="entry name" value="His_PPase_superfam"/>
</dbReference>
<dbReference type="EMBL" id="CAKOFQ010006765">
    <property type="protein sequence ID" value="CAH1969522.1"/>
    <property type="molecule type" value="Genomic_DNA"/>
</dbReference>
<dbReference type="SUPFAM" id="SSF53254">
    <property type="entry name" value="Phosphoglycerate mutase-like"/>
    <property type="match status" value="1"/>
</dbReference>
<evidence type="ECO:0000256" key="1">
    <source>
        <dbReference type="SAM" id="SignalP"/>
    </source>
</evidence>
<comment type="caution">
    <text evidence="2">The sequence shown here is derived from an EMBL/GenBank/DDBJ whole genome shotgun (WGS) entry which is preliminary data.</text>
</comment>
<sequence>MCQFIHIFLLLIVCSTSVKTKDDDSKLLSFVQLFRHGARTPVMFFKDDPYKNVSYWGGLGRGQLTKGIRKCWKKYKPDDLKLPVLAALKVASRNGYEKRMPQERSSK</sequence>
<feature type="signal peptide" evidence="1">
    <location>
        <begin position="1"/>
        <end position="20"/>
    </location>
</feature>
<organism evidence="2 3">
    <name type="scientific">Acanthoscelides obtectus</name>
    <name type="common">Bean weevil</name>
    <name type="synonym">Bruchus obtectus</name>
    <dbReference type="NCBI Taxonomy" id="200917"/>
    <lineage>
        <taxon>Eukaryota</taxon>
        <taxon>Metazoa</taxon>
        <taxon>Ecdysozoa</taxon>
        <taxon>Arthropoda</taxon>
        <taxon>Hexapoda</taxon>
        <taxon>Insecta</taxon>
        <taxon>Pterygota</taxon>
        <taxon>Neoptera</taxon>
        <taxon>Endopterygota</taxon>
        <taxon>Coleoptera</taxon>
        <taxon>Polyphaga</taxon>
        <taxon>Cucujiformia</taxon>
        <taxon>Chrysomeloidea</taxon>
        <taxon>Chrysomelidae</taxon>
        <taxon>Bruchinae</taxon>
        <taxon>Bruchini</taxon>
        <taxon>Acanthoscelides</taxon>
    </lineage>
</organism>
<accession>A0A9P0P492</accession>
<keyword evidence="1" id="KW-0732">Signal</keyword>
<evidence type="ECO:0000313" key="2">
    <source>
        <dbReference type="EMBL" id="CAH1969522.1"/>
    </source>
</evidence>
<evidence type="ECO:0000313" key="3">
    <source>
        <dbReference type="Proteomes" id="UP001152888"/>
    </source>
</evidence>
<dbReference type="GO" id="GO:0016791">
    <property type="term" value="F:phosphatase activity"/>
    <property type="evidence" value="ECO:0007669"/>
    <property type="project" value="UniProtKB-ARBA"/>
</dbReference>
<feature type="chain" id="PRO_5040385881" evidence="1">
    <location>
        <begin position="21"/>
        <end position="107"/>
    </location>
</feature>
<keyword evidence="3" id="KW-1185">Reference proteome</keyword>
<dbReference type="Proteomes" id="UP001152888">
    <property type="component" value="Unassembled WGS sequence"/>
</dbReference>
<name>A0A9P0P492_ACAOB</name>
<dbReference type="OrthoDB" id="5821688at2759"/>
<protein>
    <submittedName>
        <fullName evidence="2">Uncharacterized protein</fullName>
    </submittedName>
</protein>
<dbReference type="AlphaFoldDB" id="A0A9P0P492"/>
<gene>
    <name evidence="2" type="ORF">ACAOBT_LOCUS8462</name>
</gene>